<organism evidence="3 4">
    <name type="scientific">Gilvimarinus gilvus</name>
    <dbReference type="NCBI Taxonomy" id="3058038"/>
    <lineage>
        <taxon>Bacteria</taxon>
        <taxon>Pseudomonadati</taxon>
        <taxon>Pseudomonadota</taxon>
        <taxon>Gammaproteobacteria</taxon>
        <taxon>Cellvibrionales</taxon>
        <taxon>Cellvibrionaceae</taxon>
        <taxon>Gilvimarinus</taxon>
    </lineage>
</organism>
<sequence>MTRLMILLTAIFTLLGASNFALAAGEIASGGEKQWQEKVVNNYQEVLALFERLDYTETFWRDGERAVPRVYIATIPKRWSKETSKEITVQLKKKIFFRTLGPLVLRSNELILQDRAKLETLAGKSGSLDSEQLKWLEELSGYYRASWDPAQIGNVIAELLVKVDALPTSLIIAQAVEESGWGTSRFAFSGNALFGQWTWGDDGITPEQQRSGMGDYKIAAFDSPLQSVQAHARNLNTHPAYQALRDMRAEKRKAGQAFTGMDAATTLTKYSERGEAYVKTLHSIISYNKLQTTDAAYLKEMEAIVLVPEAH</sequence>
<keyword evidence="4" id="KW-1185">Reference proteome</keyword>
<evidence type="ECO:0000313" key="4">
    <source>
        <dbReference type="Proteomes" id="UP001273505"/>
    </source>
</evidence>
<evidence type="ECO:0000256" key="1">
    <source>
        <dbReference type="SAM" id="SignalP"/>
    </source>
</evidence>
<keyword evidence="1" id="KW-0732">Signal</keyword>
<dbReference type="Pfam" id="PF01832">
    <property type="entry name" value="Glucosaminidase"/>
    <property type="match status" value="1"/>
</dbReference>
<feature type="signal peptide" evidence="1">
    <location>
        <begin position="1"/>
        <end position="23"/>
    </location>
</feature>
<dbReference type="EMBL" id="JAXAFO010000001">
    <property type="protein sequence ID" value="MDX6847804.1"/>
    <property type="molecule type" value="Genomic_DNA"/>
</dbReference>
<gene>
    <name evidence="3" type="ORF">SCD92_00440</name>
</gene>
<proteinExistence type="predicted"/>
<feature type="chain" id="PRO_5046196864" evidence="1">
    <location>
        <begin position="24"/>
        <end position="311"/>
    </location>
</feature>
<dbReference type="InterPro" id="IPR053195">
    <property type="entry name" value="Bax-like"/>
</dbReference>
<dbReference type="PANTHER" id="PTHR40572">
    <property type="entry name" value="PROTEIN BAX"/>
    <property type="match status" value="1"/>
</dbReference>
<dbReference type="Gene3D" id="1.10.530.10">
    <property type="match status" value="1"/>
</dbReference>
<comment type="caution">
    <text evidence="3">The sequence shown here is derived from an EMBL/GenBank/DDBJ whole genome shotgun (WGS) entry which is preliminary data.</text>
</comment>
<feature type="domain" description="Mannosyl-glycoprotein endo-beta-N-acetylglucosamidase-like" evidence="2">
    <location>
        <begin position="163"/>
        <end position="289"/>
    </location>
</feature>
<name>A0ABU4RT13_9GAMM</name>
<reference evidence="3 4" key="1">
    <citation type="submission" date="2023-11" db="EMBL/GenBank/DDBJ databases">
        <title>Gilvimarinus fulvus sp. nov., isolated from the surface of Kelp.</title>
        <authorList>
            <person name="Sun Y.Y."/>
            <person name="Gong Y."/>
            <person name="Du Z.J."/>
        </authorList>
    </citation>
    <scope>NUCLEOTIDE SEQUENCE [LARGE SCALE GENOMIC DNA]</scope>
    <source>
        <strain evidence="3 4">SDUM040013</strain>
    </source>
</reference>
<accession>A0ABU4RT13</accession>
<evidence type="ECO:0000259" key="2">
    <source>
        <dbReference type="Pfam" id="PF01832"/>
    </source>
</evidence>
<dbReference type="PANTHER" id="PTHR40572:SF1">
    <property type="entry name" value="PROTEIN BAX"/>
    <property type="match status" value="1"/>
</dbReference>
<dbReference type="InterPro" id="IPR002901">
    <property type="entry name" value="MGlyc_endo_b_GlcNAc-like_dom"/>
</dbReference>
<dbReference type="Proteomes" id="UP001273505">
    <property type="component" value="Unassembled WGS sequence"/>
</dbReference>
<protein>
    <submittedName>
        <fullName evidence="3">Glucosaminidase domain-containing protein</fullName>
    </submittedName>
</protein>
<evidence type="ECO:0000313" key="3">
    <source>
        <dbReference type="EMBL" id="MDX6847804.1"/>
    </source>
</evidence>
<dbReference type="RefSeq" id="WP_302724406.1">
    <property type="nucleotide sequence ID" value="NZ_JAULRU010000797.1"/>
</dbReference>